<dbReference type="EMBL" id="AZRV01000035">
    <property type="protein sequence ID" value="RKO61670.1"/>
    <property type="molecule type" value="Genomic_DNA"/>
</dbReference>
<dbReference type="InterPro" id="IPR016947">
    <property type="entry name" value="UCP030140"/>
</dbReference>
<organism evidence="1 2">
    <name type="scientific">Caldibacillus debilis GB1</name>
    <dbReference type="NCBI Taxonomy" id="1339248"/>
    <lineage>
        <taxon>Bacteria</taxon>
        <taxon>Bacillati</taxon>
        <taxon>Bacillota</taxon>
        <taxon>Bacilli</taxon>
        <taxon>Bacillales</taxon>
        <taxon>Bacillaceae</taxon>
        <taxon>Caldibacillus</taxon>
    </lineage>
</organism>
<dbReference type="AlphaFoldDB" id="A0A420VDS7"/>
<dbReference type="InterPro" id="IPR014871">
    <property type="entry name" value="dUTPase/dCTP_pyrophosphatase"/>
</dbReference>
<proteinExistence type="predicted"/>
<evidence type="ECO:0000313" key="2">
    <source>
        <dbReference type="Proteomes" id="UP000286235"/>
    </source>
</evidence>
<accession>A0A420VDS7</accession>
<name>A0A420VDS7_9BACI</name>
<dbReference type="PIRSF" id="PIRSF030140">
    <property type="entry name" value="UCP030140"/>
    <property type="match status" value="1"/>
</dbReference>
<reference evidence="1 2" key="1">
    <citation type="submission" date="2013-12" db="EMBL/GenBank/DDBJ databases">
        <title>Genome and proteome characterization of Caldibacillus debilis GB1 derived from a cellulolytic aero-tolerant co-culture.</title>
        <authorList>
            <person name="Wushke S.T."/>
            <person name="Zhang X."/>
            <person name="Fristensky B."/>
            <person name="Wilkins J.A."/>
            <person name="Levin D.B."/>
            <person name="Sparling R."/>
        </authorList>
    </citation>
    <scope>NUCLEOTIDE SEQUENCE [LARGE SCALE GENOMIC DNA]</scope>
    <source>
        <strain evidence="1 2">GB1</strain>
    </source>
</reference>
<sequence>MNLKKLFELQRQLDERIEQEHPRQDGEDRLEKKILALAVEVGELANETRCFKFWSVKPPSEQAVILEEYADVLRFGLSIGLDILDEMYLDFFPFHWDNITRQFIEIFARIGELGFVIKTGGKRWIKYEYEQLMRLIFGLAPLLGFTWEQVMDAYLRKNAINYERQDSGVY</sequence>
<dbReference type="CDD" id="cd11527">
    <property type="entry name" value="NTP-PPase_dUTPase"/>
    <property type="match status" value="1"/>
</dbReference>
<protein>
    <recommendedName>
        <fullName evidence="3">dUTPase</fullName>
    </recommendedName>
</protein>
<dbReference type="Pfam" id="PF08761">
    <property type="entry name" value="dUTPase_2"/>
    <property type="match status" value="1"/>
</dbReference>
<dbReference type="SUPFAM" id="SSF101386">
    <property type="entry name" value="all-alpha NTP pyrophosphatases"/>
    <property type="match status" value="1"/>
</dbReference>
<dbReference type="RefSeq" id="WP_120668984.1">
    <property type="nucleotide sequence ID" value="NZ_AZRV01000035.1"/>
</dbReference>
<comment type="caution">
    <text evidence="1">The sequence shown here is derived from an EMBL/GenBank/DDBJ whole genome shotgun (WGS) entry which is preliminary data.</text>
</comment>
<dbReference type="Gene3D" id="1.10.4010.10">
    <property type="entry name" value="Type II deoxyuridine triphosphatase"/>
    <property type="match status" value="1"/>
</dbReference>
<keyword evidence="2" id="KW-1185">Reference proteome</keyword>
<gene>
    <name evidence="1" type="ORF">Cdeb_01141</name>
</gene>
<evidence type="ECO:0000313" key="1">
    <source>
        <dbReference type="EMBL" id="RKO61670.1"/>
    </source>
</evidence>
<dbReference type="Proteomes" id="UP000286235">
    <property type="component" value="Unassembled WGS sequence"/>
</dbReference>
<evidence type="ECO:0008006" key="3">
    <source>
        <dbReference type="Google" id="ProtNLM"/>
    </source>
</evidence>